<sequence length="107" mass="12011" precursor="true">MTFVISLVLQMLAIFMPTFDQLSSAFVQMPHVITLPTAFHRMSRACRRKIAPLDNVRVNRDAATRTEVCLVESDTMGGTTIRQLIGHEDFTASVQRFVIRECGPSVL</sequence>
<dbReference type="KEGG" id="mff:MFFC18_21190"/>
<evidence type="ECO:0000313" key="3">
    <source>
        <dbReference type="Proteomes" id="UP000322214"/>
    </source>
</evidence>
<dbReference type="Proteomes" id="UP000322214">
    <property type="component" value="Chromosome"/>
</dbReference>
<keyword evidence="3" id="KW-1185">Reference proteome</keyword>
<evidence type="ECO:0008006" key="4">
    <source>
        <dbReference type="Google" id="ProtNLM"/>
    </source>
</evidence>
<gene>
    <name evidence="2" type="ORF">MFFC18_21190</name>
</gene>
<evidence type="ECO:0000313" key="2">
    <source>
        <dbReference type="EMBL" id="QEG22243.1"/>
    </source>
</evidence>
<evidence type="ECO:0000256" key="1">
    <source>
        <dbReference type="SAM" id="SignalP"/>
    </source>
</evidence>
<feature type="chain" id="PRO_5022864701" description="Secreted protein" evidence="1">
    <location>
        <begin position="21"/>
        <end position="107"/>
    </location>
</feature>
<accession>A0A5B9PHY0</accession>
<proteinExistence type="predicted"/>
<keyword evidence="1" id="KW-0732">Signal</keyword>
<protein>
    <recommendedName>
        <fullName evidence="4">Secreted protein</fullName>
    </recommendedName>
</protein>
<reference evidence="2 3" key="1">
    <citation type="submission" date="2019-08" db="EMBL/GenBank/DDBJ databases">
        <title>Deep-cultivation of Planctomycetes and their phenomic and genomic characterization uncovers novel biology.</title>
        <authorList>
            <person name="Wiegand S."/>
            <person name="Jogler M."/>
            <person name="Boedeker C."/>
            <person name="Pinto D."/>
            <person name="Vollmers J."/>
            <person name="Rivas-Marin E."/>
            <person name="Kohn T."/>
            <person name="Peeters S.H."/>
            <person name="Heuer A."/>
            <person name="Rast P."/>
            <person name="Oberbeckmann S."/>
            <person name="Bunk B."/>
            <person name="Jeske O."/>
            <person name="Meyerdierks A."/>
            <person name="Storesund J.E."/>
            <person name="Kallscheuer N."/>
            <person name="Luecker S."/>
            <person name="Lage O.M."/>
            <person name="Pohl T."/>
            <person name="Merkel B.J."/>
            <person name="Hornburger P."/>
            <person name="Mueller R.-W."/>
            <person name="Bruemmer F."/>
            <person name="Labrenz M."/>
            <person name="Spormann A.M."/>
            <person name="Op den Camp H."/>
            <person name="Overmann J."/>
            <person name="Amann R."/>
            <person name="Jetten M.S.M."/>
            <person name="Mascher T."/>
            <person name="Medema M.H."/>
            <person name="Devos D.P."/>
            <person name="Kaster A.-K."/>
            <person name="Ovreas L."/>
            <person name="Rohde M."/>
            <person name="Galperin M.Y."/>
            <person name="Jogler C."/>
        </authorList>
    </citation>
    <scope>NUCLEOTIDE SEQUENCE [LARGE SCALE GENOMIC DNA]</scope>
    <source>
        <strain evidence="2 3">FC18</strain>
    </source>
</reference>
<feature type="signal peptide" evidence="1">
    <location>
        <begin position="1"/>
        <end position="20"/>
    </location>
</feature>
<name>A0A5B9PHY0_9BACT</name>
<dbReference type="AlphaFoldDB" id="A0A5B9PHY0"/>
<dbReference type="EMBL" id="CP042912">
    <property type="protein sequence ID" value="QEG22243.1"/>
    <property type="molecule type" value="Genomic_DNA"/>
</dbReference>
<organism evidence="2 3">
    <name type="scientific">Mariniblastus fucicola</name>
    <dbReference type="NCBI Taxonomy" id="980251"/>
    <lineage>
        <taxon>Bacteria</taxon>
        <taxon>Pseudomonadati</taxon>
        <taxon>Planctomycetota</taxon>
        <taxon>Planctomycetia</taxon>
        <taxon>Pirellulales</taxon>
        <taxon>Pirellulaceae</taxon>
        <taxon>Mariniblastus</taxon>
    </lineage>
</organism>